<dbReference type="STRING" id="930990.A0A067M487"/>
<evidence type="ECO:0000313" key="2">
    <source>
        <dbReference type="Proteomes" id="UP000027195"/>
    </source>
</evidence>
<dbReference type="AlphaFoldDB" id="A0A067M487"/>
<dbReference type="PANTHER" id="PTHR39596">
    <property type="match status" value="1"/>
</dbReference>
<gene>
    <name evidence="1" type="ORF">BOTBODRAFT_149578</name>
</gene>
<dbReference type="OrthoDB" id="2426273at2759"/>
<name>A0A067M487_BOTB1</name>
<dbReference type="HOGENOM" id="CLU_009388_5_0_1"/>
<dbReference type="PANTHER" id="PTHR39596:SF2">
    <property type="entry name" value="HET DOMAIN PROTEIN (AFU_ORTHOLOGUE AFUA_1G17550)-RELATED"/>
    <property type="match status" value="1"/>
</dbReference>
<proteinExistence type="predicted"/>
<dbReference type="EMBL" id="KL198126">
    <property type="protein sequence ID" value="KDQ06692.1"/>
    <property type="molecule type" value="Genomic_DNA"/>
</dbReference>
<sequence>MRMSSHPATGTPSKKRHSWLQRLLCCSPCISTPPPSPRDVQSASAALSPPAPVAQPQIRAHFIPFEFPWLSTQTPYDYHKDGFWDFPERAGWMLDGKGEHRKLPNGMGWDAADLDGMYKCRQRSIPRETVTCRPPDSLRIKCFRIDGSDSSLAEEVAFLQSWLFFGVLAEIAKILGVETKSGAEFVVRAQDGTNVLSTATLDELPQIWLAALSTCSDANERVRSMLQVVKHAMSFQTVISTRKSDSREPRTLSYRDCRVLLAIRLLFRAILLTLALSKDSDQYKFQFLMSPHLEESFPAAWDELKDYAVEDMLRGGWCKSECKLLEPMDGCYNFFATKLTRWQMDHGKCDDFICRADQVDEKTYQTIHVDPHCRCALVPVEPGDLCKVLEKGEVPRIQITANHTLVVSEDQPYAAISHVWSHGLGNPHENALPLCQVRRLARCVSDLQGAADPPLALWIDTLCIPVQPALKEFRKRAIVLLSRTYTDARVVLVLDQEVQRVDEQRVSLLEERMTIAFAGWTRRLWTLQEAALAEKLYIQTLHGSRLMENSKIETSERDTLISQIRFREGIEGVIRDRIPPISTLRDSVFAKSDSADTPVGALSVATSVFQRLSFAVKHRSTSKMEDEAMILAITLGFDVKQIMDADTLDNKMAKFLTKVREFPSDIIFGDWEKLGNAPYRWAPRSLLRFPTFRLQSFGGPAICDELGLHAAYQGFLFEEGTSSQGPDSEGKLYALDQVSGIGYEFELRNRDTLFAWPENPALVCRPYFIAGDTAVVNIARKIAGSGREGDRNEALDVSVVGYLRLVASGGLDLDLRKVMKGSMTAPEQIWNIT</sequence>
<keyword evidence="2" id="KW-1185">Reference proteome</keyword>
<accession>A0A067M487</accession>
<organism evidence="1 2">
    <name type="scientific">Botryobasidium botryosum (strain FD-172 SS1)</name>
    <dbReference type="NCBI Taxonomy" id="930990"/>
    <lineage>
        <taxon>Eukaryota</taxon>
        <taxon>Fungi</taxon>
        <taxon>Dikarya</taxon>
        <taxon>Basidiomycota</taxon>
        <taxon>Agaricomycotina</taxon>
        <taxon>Agaricomycetes</taxon>
        <taxon>Cantharellales</taxon>
        <taxon>Botryobasidiaceae</taxon>
        <taxon>Botryobasidium</taxon>
    </lineage>
</organism>
<protein>
    <recommendedName>
        <fullName evidence="3">Heterokaryon incompatibility domain-containing protein</fullName>
    </recommendedName>
</protein>
<reference evidence="2" key="1">
    <citation type="journal article" date="2014" name="Proc. Natl. Acad. Sci. U.S.A.">
        <title>Extensive sampling of basidiomycete genomes demonstrates inadequacy of the white-rot/brown-rot paradigm for wood decay fungi.</title>
        <authorList>
            <person name="Riley R."/>
            <person name="Salamov A.A."/>
            <person name="Brown D.W."/>
            <person name="Nagy L.G."/>
            <person name="Floudas D."/>
            <person name="Held B.W."/>
            <person name="Levasseur A."/>
            <person name="Lombard V."/>
            <person name="Morin E."/>
            <person name="Otillar R."/>
            <person name="Lindquist E.A."/>
            <person name="Sun H."/>
            <person name="LaButti K.M."/>
            <person name="Schmutz J."/>
            <person name="Jabbour D."/>
            <person name="Luo H."/>
            <person name="Baker S.E."/>
            <person name="Pisabarro A.G."/>
            <person name="Walton J.D."/>
            <person name="Blanchette R.A."/>
            <person name="Henrissat B."/>
            <person name="Martin F."/>
            <person name="Cullen D."/>
            <person name="Hibbett D.S."/>
            <person name="Grigoriev I.V."/>
        </authorList>
    </citation>
    <scope>NUCLEOTIDE SEQUENCE [LARGE SCALE GENOMIC DNA]</scope>
    <source>
        <strain evidence="2">FD-172 SS1</strain>
    </source>
</reference>
<dbReference type="Proteomes" id="UP000027195">
    <property type="component" value="Unassembled WGS sequence"/>
</dbReference>
<evidence type="ECO:0000313" key="1">
    <source>
        <dbReference type="EMBL" id="KDQ06692.1"/>
    </source>
</evidence>
<evidence type="ECO:0008006" key="3">
    <source>
        <dbReference type="Google" id="ProtNLM"/>
    </source>
</evidence>
<dbReference type="InParanoid" id="A0A067M487"/>